<dbReference type="Gene3D" id="2.130.10.10">
    <property type="entry name" value="YVTN repeat-like/Quinoprotein amine dehydrogenase"/>
    <property type="match status" value="2"/>
</dbReference>
<feature type="repeat" description="WD" evidence="3">
    <location>
        <begin position="286"/>
        <end position="327"/>
    </location>
</feature>
<keyword evidence="2" id="KW-0677">Repeat</keyword>
<evidence type="ECO:0000313" key="5">
    <source>
        <dbReference type="EMBL" id="KAJ3437275.1"/>
    </source>
</evidence>
<accession>A0AAV7ZB72</accession>
<evidence type="ECO:0000313" key="6">
    <source>
        <dbReference type="Proteomes" id="UP001146793"/>
    </source>
</evidence>
<dbReference type="GO" id="GO:0000398">
    <property type="term" value="P:mRNA splicing, via spliceosome"/>
    <property type="evidence" value="ECO:0007669"/>
    <property type="project" value="TreeGrafter"/>
</dbReference>
<dbReference type="GO" id="GO:0017070">
    <property type="term" value="F:U6 snRNA binding"/>
    <property type="evidence" value="ECO:0007669"/>
    <property type="project" value="TreeGrafter"/>
</dbReference>
<dbReference type="SMART" id="SM00320">
    <property type="entry name" value="WD40"/>
    <property type="match status" value="7"/>
</dbReference>
<dbReference type="SUPFAM" id="SSF50978">
    <property type="entry name" value="WD40 repeat-like"/>
    <property type="match status" value="1"/>
</dbReference>
<dbReference type="InterPro" id="IPR001680">
    <property type="entry name" value="WD40_rpt"/>
</dbReference>
<feature type="repeat" description="WD" evidence="3">
    <location>
        <begin position="416"/>
        <end position="457"/>
    </location>
</feature>
<feature type="repeat" description="WD" evidence="3">
    <location>
        <begin position="505"/>
        <end position="537"/>
    </location>
</feature>
<comment type="caution">
    <text evidence="5">The sequence shown here is derived from an EMBL/GenBank/DDBJ whole genome shotgun (WGS) entry which is preliminary data.</text>
</comment>
<evidence type="ECO:0000256" key="1">
    <source>
        <dbReference type="ARBA" id="ARBA00022574"/>
    </source>
</evidence>
<dbReference type="PANTHER" id="PTHR19846">
    <property type="entry name" value="WD40 REPEAT PROTEIN"/>
    <property type="match status" value="1"/>
</dbReference>
<feature type="repeat" description="WD" evidence="3">
    <location>
        <begin position="244"/>
        <end position="285"/>
    </location>
</feature>
<name>A0AAV7ZB72_9EUKA</name>
<evidence type="ECO:0000256" key="4">
    <source>
        <dbReference type="SAM" id="Coils"/>
    </source>
</evidence>
<protein>
    <submittedName>
        <fullName evidence="5">Autophagy-related 16 isoform f</fullName>
    </submittedName>
</protein>
<dbReference type="AlphaFoldDB" id="A0AAV7ZB72"/>
<dbReference type="PROSITE" id="PS00678">
    <property type="entry name" value="WD_REPEATS_1"/>
    <property type="match status" value="1"/>
</dbReference>
<dbReference type="Proteomes" id="UP001146793">
    <property type="component" value="Unassembled WGS sequence"/>
</dbReference>
<keyword evidence="4" id="KW-0175">Coiled coil</keyword>
<evidence type="ECO:0000256" key="2">
    <source>
        <dbReference type="ARBA" id="ARBA00022737"/>
    </source>
</evidence>
<organism evidence="5 6">
    <name type="scientific">Anaeramoeba flamelloides</name>
    <dbReference type="NCBI Taxonomy" id="1746091"/>
    <lineage>
        <taxon>Eukaryota</taxon>
        <taxon>Metamonada</taxon>
        <taxon>Anaeramoebidae</taxon>
        <taxon>Anaeramoeba</taxon>
    </lineage>
</organism>
<dbReference type="SUPFAM" id="SSF57997">
    <property type="entry name" value="Tropomyosin"/>
    <property type="match status" value="1"/>
</dbReference>
<evidence type="ECO:0000256" key="3">
    <source>
        <dbReference type="PROSITE-ProRule" id="PRU00221"/>
    </source>
</evidence>
<dbReference type="EMBL" id="JANTQA010000033">
    <property type="protein sequence ID" value="KAJ3437275.1"/>
    <property type="molecule type" value="Genomic_DNA"/>
</dbReference>
<feature type="coiled-coil region" evidence="4">
    <location>
        <begin position="48"/>
        <end position="179"/>
    </location>
</feature>
<dbReference type="GO" id="GO:0046540">
    <property type="term" value="C:U4/U6 x U5 tri-snRNP complex"/>
    <property type="evidence" value="ECO:0007669"/>
    <property type="project" value="TreeGrafter"/>
</dbReference>
<dbReference type="PROSITE" id="PS50294">
    <property type="entry name" value="WD_REPEATS_REGION"/>
    <property type="match status" value="3"/>
</dbReference>
<feature type="repeat" description="WD" evidence="3">
    <location>
        <begin position="330"/>
        <end position="371"/>
    </location>
</feature>
<gene>
    <name evidence="5" type="ORF">M0812_16431</name>
</gene>
<dbReference type="InterPro" id="IPR015943">
    <property type="entry name" value="WD40/YVTN_repeat-like_dom_sf"/>
</dbReference>
<dbReference type="Pfam" id="PF00400">
    <property type="entry name" value="WD40"/>
    <property type="match status" value="6"/>
</dbReference>
<dbReference type="InterPro" id="IPR036322">
    <property type="entry name" value="WD40_repeat_dom_sf"/>
</dbReference>
<dbReference type="GO" id="GO:0030621">
    <property type="term" value="F:U4 snRNA binding"/>
    <property type="evidence" value="ECO:0007669"/>
    <property type="project" value="TreeGrafter"/>
</dbReference>
<keyword evidence="1 3" id="KW-0853">WD repeat</keyword>
<dbReference type="CDD" id="cd00200">
    <property type="entry name" value="WD40"/>
    <property type="match status" value="1"/>
</dbReference>
<dbReference type="PANTHER" id="PTHR19846:SF0">
    <property type="entry name" value="PRE-MRNA PROCESSING FACTOR 4"/>
    <property type="match status" value="1"/>
</dbReference>
<dbReference type="Gene3D" id="1.10.287.1490">
    <property type="match status" value="1"/>
</dbReference>
<proteinExistence type="predicted"/>
<dbReference type="InterPro" id="IPR019775">
    <property type="entry name" value="WD40_repeat_CS"/>
</dbReference>
<reference evidence="5" key="1">
    <citation type="submission" date="2022-08" db="EMBL/GenBank/DDBJ databases">
        <title>Novel sulphate-reducing endosymbionts in the free-living metamonad Anaeramoeba.</title>
        <authorList>
            <person name="Jerlstrom-Hultqvist J."/>
            <person name="Cepicka I."/>
            <person name="Gallot-Lavallee L."/>
            <person name="Salas-Leiva D."/>
            <person name="Curtis B.A."/>
            <person name="Zahonova K."/>
            <person name="Pipaliya S."/>
            <person name="Dacks J."/>
            <person name="Roger A.J."/>
        </authorList>
    </citation>
    <scope>NUCLEOTIDE SEQUENCE</scope>
    <source>
        <strain evidence="5">Busselton2</strain>
    </source>
</reference>
<sequence>MEQQLLKLAKDRNQVETTAFLPFFEHIQFLQTRTQRFEEDITRETQKFKDLTGEKNETGRTLQRLRNERESGELTIETVNKLKKELTNTRTRLEEQFKKRNEYLEYERSYNSLNSNLSNLVKQNEALEKKNKKLETDIFDSKTSLKIHEEEVQSLKGEIQHQEESITNIKKENSALRRKLKQPIKLPESEPNMLRKYKSNKEILKTKRSKISSPNRRSTTNIKKSFSGGRVAISKVPHGQRLVYDAHTGENTCLRFSHDSNLLVTGSTDSNVKIWHAISGASKMTLTGPTKLIYSVGFDLNNEKVLASSHDSDVYVWNFRNEEEKGPIRLKGHTAPVYTAVFSNDGTQVISGSQDRTIKVFNIENPKSPISLNSICAVNSISLFNNSNRNCLLSVGFDKTVRLFDLRSNQIEKSIPKNHGGQITSVVVSRDEKYFVTNCRDNKIRLYDLRKFKNTKTFKHKKFKNGYNWNRAVFSPDQGYIAAGSQKGCILIFNTINGKLEKLLKSKPSSAITDIDWIPSGEFLATGDRKSKIKIWA</sequence>
<dbReference type="PROSITE" id="PS50082">
    <property type="entry name" value="WD_REPEATS_2"/>
    <property type="match status" value="5"/>
</dbReference>